<feature type="domain" description="Peptidase S1" evidence="4">
    <location>
        <begin position="443"/>
        <end position="712"/>
    </location>
</feature>
<dbReference type="InterPro" id="IPR001314">
    <property type="entry name" value="Peptidase_S1A"/>
</dbReference>
<dbReference type="InterPro" id="IPR043504">
    <property type="entry name" value="Peptidase_S1_PA_chymotrypsin"/>
</dbReference>
<feature type="signal peptide" evidence="3">
    <location>
        <begin position="1"/>
        <end position="17"/>
    </location>
</feature>
<evidence type="ECO:0000259" key="4">
    <source>
        <dbReference type="PROSITE" id="PS50240"/>
    </source>
</evidence>
<dbReference type="SMART" id="SM00020">
    <property type="entry name" value="Tryp_SPc"/>
    <property type="match status" value="1"/>
</dbReference>
<reference evidence="6" key="1">
    <citation type="submission" date="2025-08" db="UniProtKB">
        <authorList>
            <consortium name="RefSeq"/>
        </authorList>
    </citation>
    <scope>IDENTIFICATION</scope>
    <source>
        <tissue evidence="6">Whole body</tissue>
    </source>
</reference>
<dbReference type="InterPro" id="IPR009003">
    <property type="entry name" value="Peptidase_S1_PA"/>
</dbReference>
<feature type="chain" id="PRO_5042588613" evidence="3">
    <location>
        <begin position="18"/>
        <end position="726"/>
    </location>
</feature>
<dbReference type="InterPro" id="IPR040973">
    <property type="entry name" value="CLIP_SPH_Scar"/>
</dbReference>
<dbReference type="GeneID" id="108628245"/>
<accession>A0AAJ7NAD6</accession>
<dbReference type="PROSITE" id="PS50240">
    <property type="entry name" value="TRYPSIN_DOM"/>
    <property type="match status" value="1"/>
</dbReference>
<dbReference type="GO" id="GO:0004252">
    <property type="term" value="F:serine-type endopeptidase activity"/>
    <property type="evidence" value="ECO:0007669"/>
    <property type="project" value="InterPro"/>
</dbReference>
<dbReference type="CTD" id="35505"/>
<keyword evidence="5" id="KW-1185">Reference proteome</keyword>
<name>A0AAJ7NAD6_9HYME</name>
<sequence length="726" mass="80161">MLVVSLILITTIFSTNGFPTSPEAEAAGTAFQNFEDQAATFQIPDQQNVIYQTPGQQDVLLQASGQQKDIFQRPEQQGVVFQVPEQQEGTFQIPEQQEGIFQVPEQQQGAFQIPEQQEGIFQVPEQQQDAFQIPEQQQAVFQTPAQQNEAVFQTGQKINQGEPSEDYFTSGGTNLAGQAADFTISCVGANKICTSTSDCINGFIDFAKSTIYPPSTQNQECRIQDQICCTIAKELQGTTQKSFTKYNPTGIVKQNVDQNPIDSSATFEIPTHVQLGCAAALLCVEEKFCTLDGTISSEPVTFSEKQLYRRVPLNSCRNTETGTIGKCCRDPNYVDPWPTGNLPANYTGGFDEQGFPTFLNIAKVRPPSKSPTKSAKKPVQYKPVQSYPTQTVQKPEPALVPQNSDVSMETLVPPSIVQDVHTDFDKANLRCGVRNKVTQQSEIREESKAVFGEIPWQAMVLHSKERKILCSGALIGTEDILTAANCVNGLSPSDVSIKLGEWKLGYELKHEEPLPFQIINITSIDVHPNYVQGYGEHDLAMLHLERPATMDLHISPLCLPEPNYFAKNKQCITTGWGKSILQAHYAGAIMHVVDMNVLPTEHCKERLLSGNFGADSVNGIICAEPKEEKDNVCETDVGGPLACRNEHGLYDLIGIYSQDTGCLPTNQVAVFAPLDQAWLKGTVSESVFQESKTNVKHDEQLLLNDYRNSTLDADNEYLPPVQKSFT</sequence>
<feature type="region of interest" description="Disordered" evidence="2">
    <location>
        <begin position="366"/>
        <end position="394"/>
    </location>
</feature>
<dbReference type="Gene3D" id="2.40.10.10">
    <property type="entry name" value="Trypsin-like serine proteases"/>
    <property type="match status" value="2"/>
</dbReference>
<dbReference type="KEGG" id="ccal:108628245"/>
<dbReference type="SUPFAM" id="SSF50494">
    <property type="entry name" value="Trypsin-like serine proteases"/>
    <property type="match status" value="1"/>
</dbReference>
<evidence type="ECO:0000313" key="5">
    <source>
        <dbReference type="Proteomes" id="UP000694925"/>
    </source>
</evidence>
<evidence type="ECO:0000256" key="1">
    <source>
        <dbReference type="ARBA" id="ARBA00023157"/>
    </source>
</evidence>
<dbReference type="CDD" id="cd00190">
    <property type="entry name" value="Tryp_SPc"/>
    <property type="match status" value="1"/>
</dbReference>
<dbReference type="RefSeq" id="XP_017885505.1">
    <property type="nucleotide sequence ID" value="XM_018030016.2"/>
</dbReference>
<dbReference type="PANTHER" id="PTHR24252">
    <property type="entry name" value="ACROSIN-RELATED"/>
    <property type="match status" value="1"/>
</dbReference>
<dbReference type="PRINTS" id="PR00722">
    <property type="entry name" value="CHYMOTRYPSIN"/>
</dbReference>
<keyword evidence="3" id="KW-0732">Signal</keyword>
<dbReference type="AlphaFoldDB" id="A0AAJ7NAD6"/>
<evidence type="ECO:0000256" key="3">
    <source>
        <dbReference type="SAM" id="SignalP"/>
    </source>
</evidence>
<dbReference type="Pfam" id="PF18399">
    <property type="entry name" value="CLIP_SPH_Scar"/>
    <property type="match status" value="1"/>
</dbReference>
<evidence type="ECO:0000256" key="2">
    <source>
        <dbReference type="SAM" id="MobiDB-lite"/>
    </source>
</evidence>
<gene>
    <name evidence="6" type="primary">LOC108628245</name>
</gene>
<dbReference type="PANTHER" id="PTHR24252:SF7">
    <property type="entry name" value="HYALIN"/>
    <property type="match status" value="1"/>
</dbReference>
<dbReference type="Proteomes" id="UP000694925">
    <property type="component" value="Unplaced"/>
</dbReference>
<dbReference type="GO" id="GO:0006508">
    <property type="term" value="P:proteolysis"/>
    <property type="evidence" value="ECO:0007669"/>
    <property type="project" value="InterPro"/>
</dbReference>
<proteinExistence type="predicted"/>
<evidence type="ECO:0000313" key="6">
    <source>
        <dbReference type="RefSeq" id="XP_017885505.1"/>
    </source>
</evidence>
<organism evidence="5 6">
    <name type="scientific">Ceratina calcarata</name>
    <dbReference type="NCBI Taxonomy" id="156304"/>
    <lineage>
        <taxon>Eukaryota</taxon>
        <taxon>Metazoa</taxon>
        <taxon>Ecdysozoa</taxon>
        <taxon>Arthropoda</taxon>
        <taxon>Hexapoda</taxon>
        <taxon>Insecta</taxon>
        <taxon>Pterygota</taxon>
        <taxon>Neoptera</taxon>
        <taxon>Endopterygota</taxon>
        <taxon>Hymenoptera</taxon>
        <taxon>Apocrita</taxon>
        <taxon>Aculeata</taxon>
        <taxon>Apoidea</taxon>
        <taxon>Anthophila</taxon>
        <taxon>Apidae</taxon>
        <taxon>Ceratina</taxon>
        <taxon>Zadontomerus</taxon>
    </lineage>
</organism>
<dbReference type="InterPro" id="IPR001254">
    <property type="entry name" value="Trypsin_dom"/>
</dbReference>
<protein>
    <submittedName>
        <fullName evidence="6">Coagulation factor XII-like</fullName>
    </submittedName>
</protein>
<keyword evidence="1" id="KW-1015">Disulfide bond</keyword>
<dbReference type="Pfam" id="PF00089">
    <property type="entry name" value="Trypsin"/>
    <property type="match status" value="1"/>
</dbReference>